<protein>
    <submittedName>
        <fullName evidence="2">Uncharacterized protein</fullName>
    </submittedName>
</protein>
<dbReference type="Proteomes" id="UP000266841">
    <property type="component" value="Unassembled WGS sequence"/>
</dbReference>
<comment type="caution">
    <text evidence="2">The sequence shown here is derived from an EMBL/GenBank/DDBJ whole genome shotgun (WGS) entry which is preliminary data.</text>
</comment>
<accession>K0S3T7</accession>
<evidence type="ECO:0000313" key="3">
    <source>
        <dbReference type="Proteomes" id="UP000266841"/>
    </source>
</evidence>
<dbReference type="AlphaFoldDB" id="K0S3T7"/>
<feature type="region of interest" description="Disordered" evidence="1">
    <location>
        <begin position="86"/>
        <end position="109"/>
    </location>
</feature>
<evidence type="ECO:0000256" key="1">
    <source>
        <dbReference type="SAM" id="MobiDB-lite"/>
    </source>
</evidence>
<gene>
    <name evidence="2" type="ORF">THAOC_26977</name>
</gene>
<evidence type="ECO:0000313" key="2">
    <source>
        <dbReference type="EMBL" id="EJK53562.1"/>
    </source>
</evidence>
<reference evidence="2 3" key="1">
    <citation type="journal article" date="2012" name="Genome Biol.">
        <title>Genome and low-iron response of an oceanic diatom adapted to chronic iron limitation.</title>
        <authorList>
            <person name="Lommer M."/>
            <person name="Specht M."/>
            <person name="Roy A.S."/>
            <person name="Kraemer L."/>
            <person name="Andreson R."/>
            <person name="Gutowska M.A."/>
            <person name="Wolf J."/>
            <person name="Bergner S.V."/>
            <person name="Schilhabel M.B."/>
            <person name="Klostermeier U.C."/>
            <person name="Beiko R.G."/>
            <person name="Rosenstiel P."/>
            <person name="Hippler M."/>
            <person name="Laroche J."/>
        </authorList>
    </citation>
    <scope>NUCLEOTIDE SEQUENCE [LARGE SCALE GENOMIC DNA]</scope>
    <source>
        <strain evidence="2 3">CCMP1005</strain>
    </source>
</reference>
<dbReference type="EMBL" id="AGNL01037534">
    <property type="protein sequence ID" value="EJK53562.1"/>
    <property type="molecule type" value="Genomic_DNA"/>
</dbReference>
<keyword evidence="3" id="KW-1185">Reference proteome</keyword>
<organism evidence="2 3">
    <name type="scientific">Thalassiosira oceanica</name>
    <name type="common">Marine diatom</name>
    <dbReference type="NCBI Taxonomy" id="159749"/>
    <lineage>
        <taxon>Eukaryota</taxon>
        <taxon>Sar</taxon>
        <taxon>Stramenopiles</taxon>
        <taxon>Ochrophyta</taxon>
        <taxon>Bacillariophyta</taxon>
        <taxon>Coscinodiscophyceae</taxon>
        <taxon>Thalassiosirophycidae</taxon>
        <taxon>Thalassiosirales</taxon>
        <taxon>Thalassiosiraceae</taxon>
        <taxon>Thalassiosira</taxon>
    </lineage>
</organism>
<proteinExistence type="predicted"/>
<sequence length="261" mass="29217">MIASAMSRRSLRAAGGRLSGGRRKAEFSLLQGLLSTSTIRARRIDAVGFRGRFLPNATADSFIVIVRCKDRLSIFLCSSPDRRPTDFGPRSLPDATAPKGSEDKGYNVRNQRFPTQCPASAWMDSFDNIFRLPWTLFSNRKESQSRPLPMPSVHAFDALCPMNVRFGKRCMTRPSLLSTLMWTLAVTPSCHSTLTTSIGKIKEIDEEERTAVRYRRQHSNFNVMNASAGRQPTCPHPQLQLDALDNATTAAQMSQREDAEY</sequence>
<name>K0S3T7_THAOC</name>